<protein>
    <submittedName>
        <fullName evidence="2">Uncharacterized protein</fullName>
    </submittedName>
</protein>
<keyword evidence="3" id="KW-1185">Reference proteome</keyword>
<reference evidence="3" key="1">
    <citation type="journal article" date="2015" name="PLoS Genet.">
        <title>Genome Sequence and Transcriptome Analyses of Chrysochromulina tobin: Metabolic Tools for Enhanced Algal Fitness in the Prominent Order Prymnesiales (Haptophyceae).</title>
        <authorList>
            <person name="Hovde B.T."/>
            <person name="Deodato C.R."/>
            <person name="Hunsperger H.M."/>
            <person name="Ryken S.A."/>
            <person name="Yost W."/>
            <person name="Jha R.K."/>
            <person name="Patterson J."/>
            <person name="Monnat R.J. Jr."/>
            <person name="Barlow S.B."/>
            <person name="Starkenburg S.R."/>
            <person name="Cattolico R.A."/>
        </authorList>
    </citation>
    <scope>NUCLEOTIDE SEQUENCE</scope>
    <source>
        <strain evidence="3">CCMP291</strain>
    </source>
</reference>
<proteinExistence type="predicted"/>
<organism evidence="2 3">
    <name type="scientific">Chrysochromulina tobinii</name>
    <dbReference type="NCBI Taxonomy" id="1460289"/>
    <lineage>
        <taxon>Eukaryota</taxon>
        <taxon>Haptista</taxon>
        <taxon>Haptophyta</taxon>
        <taxon>Prymnesiophyceae</taxon>
        <taxon>Prymnesiales</taxon>
        <taxon>Chrysochromulinaceae</taxon>
        <taxon>Chrysochromulina</taxon>
    </lineage>
</organism>
<gene>
    <name evidence="2" type="ORF">Ctob_003594</name>
</gene>
<accession>A0A0M0J3Q5</accession>
<evidence type="ECO:0000256" key="1">
    <source>
        <dbReference type="SAM" id="MobiDB-lite"/>
    </source>
</evidence>
<name>A0A0M0J3Q5_9EUKA</name>
<sequence>MRTHCWLIRRKLLERPVPLPLLQRAAAPGALYIAQHSGHRVVIKRCLSDRPVPRAPVIRAAMKSFELSVELKLSVLQTPCAHLQRFDIKQWHRREEALATTCPELIQCARWQLLLILHPGCIHTRMHSGARHSQVGKHRHRRRPAAEIRGVVAQRVVHPLHLTAEYLWLRARRGHDHRIRQLLGARWELVRRGVRRGVRSQPLQCLLKQRCRSWSKRHILDMDNWHCKRDFLREDVDGKGMAEPRLPADYARRGAERPRESHGRAERAPEEVAAA</sequence>
<dbReference type="AlphaFoldDB" id="A0A0M0J3Q5"/>
<evidence type="ECO:0000313" key="2">
    <source>
        <dbReference type="EMBL" id="KOO21196.1"/>
    </source>
</evidence>
<dbReference type="EMBL" id="JWZX01003383">
    <property type="protein sequence ID" value="KOO21196.1"/>
    <property type="molecule type" value="Genomic_DNA"/>
</dbReference>
<dbReference type="Proteomes" id="UP000037460">
    <property type="component" value="Unassembled WGS sequence"/>
</dbReference>
<feature type="compositionally biased region" description="Basic and acidic residues" evidence="1">
    <location>
        <begin position="250"/>
        <end position="275"/>
    </location>
</feature>
<comment type="caution">
    <text evidence="2">The sequence shown here is derived from an EMBL/GenBank/DDBJ whole genome shotgun (WGS) entry which is preliminary data.</text>
</comment>
<feature type="region of interest" description="Disordered" evidence="1">
    <location>
        <begin position="239"/>
        <end position="275"/>
    </location>
</feature>
<evidence type="ECO:0000313" key="3">
    <source>
        <dbReference type="Proteomes" id="UP000037460"/>
    </source>
</evidence>